<dbReference type="STRING" id="1592317.DPF_2406"/>
<comment type="caution">
    <text evidence="2">The sequence shown here is derived from an EMBL/GenBank/DDBJ whole genome shotgun (WGS) entry which is preliminary data.</text>
</comment>
<accession>A0A194AKB3</accession>
<dbReference type="AlphaFoldDB" id="A0A194AKB3"/>
<keyword evidence="3" id="KW-1185">Reference proteome</keyword>
<protein>
    <recommendedName>
        <fullName evidence="4">Pilus assembly protein PilP</fullName>
    </recommendedName>
</protein>
<evidence type="ECO:0008006" key="4">
    <source>
        <dbReference type="Google" id="ProtNLM"/>
    </source>
</evidence>
<evidence type="ECO:0000313" key="3">
    <source>
        <dbReference type="Proteomes" id="UP000095200"/>
    </source>
</evidence>
<proteinExistence type="predicted"/>
<evidence type="ECO:0000313" key="2">
    <source>
        <dbReference type="EMBL" id="GAU09675.1"/>
    </source>
</evidence>
<gene>
    <name evidence="2" type="ORF">DPF_2406</name>
</gene>
<sequence length="157" mass="17545">MFVHAEGQVPGHEEAPSLSGEMPAWMQPSSYRYDPLVTTDPFVPFIRKEEPPALQAEEVPLSRPLTPLEKIDVTQLTAVGIVWYPAGNKQSMAMVQLPDGKGFVLRKGMRVGRHNGVVDTITPEAIIVREQGRDIFGKQITRDVLIKLHRKQGVQHD</sequence>
<dbReference type="Pfam" id="PF04351">
    <property type="entry name" value="PilP"/>
    <property type="match status" value="1"/>
</dbReference>
<dbReference type="InterPro" id="IPR007446">
    <property type="entry name" value="PilP"/>
</dbReference>
<reference evidence="3" key="1">
    <citation type="submission" date="2016-06" db="EMBL/GenBank/DDBJ databases">
        <title>Draft genome sequence of Desulfoplanes formicivorans strain Pf12B.</title>
        <authorList>
            <person name="Watanabe M."/>
            <person name="Kojima H."/>
            <person name="Fukui M."/>
        </authorList>
    </citation>
    <scope>NUCLEOTIDE SEQUENCE [LARGE SCALE GENOMIC DNA]</scope>
    <source>
        <strain evidence="3">Pf12B</strain>
    </source>
</reference>
<evidence type="ECO:0000256" key="1">
    <source>
        <dbReference type="SAM" id="MobiDB-lite"/>
    </source>
</evidence>
<feature type="region of interest" description="Disordered" evidence="1">
    <location>
        <begin position="1"/>
        <end position="20"/>
    </location>
</feature>
<dbReference type="Gene3D" id="2.30.30.830">
    <property type="match status" value="1"/>
</dbReference>
<organism evidence="2 3">
    <name type="scientific">Desulfoplanes formicivorans</name>
    <dbReference type="NCBI Taxonomy" id="1592317"/>
    <lineage>
        <taxon>Bacteria</taxon>
        <taxon>Pseudomonadati</taxon>
        <taxon>Thermodesulfobacteriota</taxon>
        <taxon>Desulfovibrionia</taxon>
        <taxon>Desulfovibrionales</taxon>
        <taxon>Desulfoplanaceae</taxon>
        <taxon>Desulfoplanes</taxon>
    </lineage>
</organism>
<name>A0A194AKB3_9BACT</name>
<dbReference type="EMBL" id="BDFE01000020">
    <property type="protein sequence ID" value="GAU09675.1"/>
    <property type="molecule type" value="Genomic_DNA"/>
</dbReference>
<dbReference type="Proteomes" id="UP000095200">
    <property type="component" value="Unassembled WGS sequence"/>
</dbReference>